<evidence type="ECO:0000313" key="2">
    <source>
        <dbReference type="EMBL" id="KGC10954.1"/>
    </source>
</evidence>
<keyword evidence="2" id="KW-0503">Monooxygenase</keyword>
<organism evidence="2 3">
    <name type="scientific">Burkholderia gladioli</name>
    <name type="common">Pseudomonas marginata</name>
    <name type="synonym">Phytomonas marginata</name>
    <dbReference type="NCBI Taxonomy" id="28095"/>
    <lineage>
        <taxon>Bacteria</taxon>
        <taxon>Pseudomonadati</taxon>
        <taxon>Pseudomonadota</taxon>
        <taxon>Betaproteobacteria</taxon>
        <taxon>Burkholderiales</taxon>
        <taxon>Burkholderiaceae</taxon>
        <taxon>Burkholderia</taxon>
    </lineage>
</organism>
<dbReference type="SUPFAM" id="SSF54909">
    <property type="entry name" value="Dimeric alpha+beta barrel"/>
    <property type="match status" value="1"/>
</dbReference>
<dbReference type="InterPro" id="IPR050744">
    <property type="entry name" value="AI-2_Isomerase_LsrG"/>
</dbReference>
<dbReference type="GO" id="GO:0005829">
    <property type="term" value="C:cytosol"/>
    <property type="evidence" value="ECO:0007669"/>
    <property type="project" value="TreeGrafter"/>
</dbReference>
<proteinExistence type="predicted"/>
<comment type="caution">
    <text evidence="2">The sequence shown here is derived from an EMBL/GenBank/DDBJ whole genome shotgun (WGS) entry which is preliminary data.</text>
</comment>
<dbReference type="InterPro" id="IPR011008">
    <property type="entry name" value="Dimeric_a/b-barrel"/>
</dbReference>
<dbReference type="AlphaFoldDB" id="A0AAP1ULN2"/>
<dbReference type="PROSITE" id="PS51725">
    <property type="entry name" value="ABM"/>
    <property type="match status" value="1"/>
</dbReference>
<name>A0AAP1ULN2_BURGA</name>
<dbReference type="Gene3D" id="3.30.70.100">
    <property type="match status" value="1"/>
</dbReference>
<dbReference type="PANTHER" id="PTHR33336">
    <property type="entry name" value="QUINOL MONOOXYGENASE YGIN-RELATED"/>
    <property type="match status" value="1"/>
</dbReference>
<evidence type="ECO:0000313" key="3">
    <source>
        <dbReference type="Proteomes" id="UP000029590"/>
    </source>
</evidence>
<accession>A0AAP1ULN2</accession>
<reference evidence="2 3" key="1">
    <citation type="submission" date="2014-04" db="EMBL/GenBank/DDBJ databases">
        <authorList>
            <person name="Bishop-Lilly K.A."/>
            <person name="Broomall S.M."/>
            <person name="Chain P.S."/>
            <person name="Chertkov O."/>
            <person name="Coyne S.R."/>
            <person name="Daligault H.E."/>
            <person name="Davenport K.W."/>
            <person name="Erkkila T."/>
            <person name="Frey K.G."/>
            <person name="Gibbons H.S."/>
            <person name="Gu W."/>
            <person name="Jaissle J."/>
            <person name="Johnson S.L."/>
            <person name="Koroleva G.I."/>
            <person name="Ladner J.T."/>
            <person name="Lo C.-C."/>
            <person name="Minogue T.D."/>
            <person name="Munk C."/>
            <person name="Palacios G.F."/>
            <person name="Redden C.L."/>
            <person name="Rosenzweig C.N."/>
            <person name="Scholz M.B."/>
            <person name="Teshima H."/>
            <person name="Xu Y."/>
        </authorList>
    </citation>
    <scope>NUCLEOTIDE SEQUENCE [LARGE SCALE GENOMIC DNA]</scope>
    <source>
        <strain evidence="3">gladioli</strain>
    </source>
</reference>
<dbReference type="InterPro" id="IPR007138">
    <property type="entry name" value="ABM_dom"/>
</dbReference>
<dbReference type="Pfam" id="PF03992">
    <property type="entry name" value="ABM"/>
    <property type="match status" value="1"/>
</dbReference>
<evidence type="ECO:0000259" key="1">
    <source>
        <dbReference type="PROSITE" id="PS51725"/>
    </source>
</evidence>
<dbReference type="GO" id="GO:0004497">
    <property type="term" value="F:monooxygenase activity"/>
    <property type="evidence" value="ECO:0007669"/>
    <property type="project" value="UniProtKB-KW"/>
</dbReference>
<dbReference type="RefSeq" id="WP_088555467.1">
    <property type="nucleotide sequence ID" value="NZ_CADEPT010000005.1"/>
</dbReference>
<dbReference type="PANTHER" id="PTHR33336:SF3">
    <property type="entry name" value="ABM DOMAIN-CONTAINING PROTEIN"/>
    <property type="match status" value="1"/>
</dbReference>
<feature type="domain" description="ABM" evidence="1">
    <location>
        <begin position="8"/>
        <end position="97"/>
    </location>
</feature>
<dbReference type="Proteomes" id="UP000029590">
    <property type="component" value="Unassembled WGS sequence"/>
</dbReference>
<keyword evidence="2" id="KW-0560">Oxidoreductase</keyword>
<gene>
    <name evidence="2" type="ORF">DM48_7560</name>
</gene>
<protein>
    <submittedName>
        <fullName evidence="2">Antibiotic biosynthesis monooxygenase family protein</fullName>
    </submittedName>
</protein>
<dbReference type="EMBL" id="JPGG01000017">
    <property type="protein sequence ID" value="KGC10954.1"/>
    <property type="molecule type" value="Genomic_DNA"/>
</dbReference>
<dbReference type="KEGG" id="bgo:BM43_3945"/>
<sequence length="99" mass="10898">MMAAPAAITVVARWQALPGRSADVLVLVAALRRQSLAEPGCLGYEVFCGVDEPAAILLLERYRDPAAVEAHRASPHYRELLIERILPLLAQRQVELLRA</sequence>